<sequence length="93" mass="11059">MDFITRDQFDQFVRDSEEIKVEDLIFILEEKLGYSVFIEKKPHLTSEQKKHMTDHIFSNEAIIKQLDKASKEQNYIIDDNKALEIIREARDGK</sequence>
<name>A0A2A2I9Z3_9BACI</name>
<protein>
    <submittedName>
        <fullName evidence="1">Uncharacterized protein</fullName>
    </submittedName>
</protein>
<accession>A0A2A2I9Z3</accession>
<keyword evidence="2" id="KW-1185">Reference proteome</keyword>
<dbReference type="EMBL" id="NPOA01000016">
    <property type="protein sequence ID" value="PAV27940.1"/>
    <property type="molecule type" value="Genomic_DNA"/>
</dbReference>
<evidence type="ECO:0000313" key="2">
    <source>
        <dbReference type="Proteomes" id="UP000218887"/>
    </source>
</evidence>
<proteinExistence type="predicted"/>
<evidence type="ECO:0000313" key="1">
    <source>
        <dbReference type="EMBL" id="PAV27940.1"/>
    </source>
</evidence>
<gene>
    <name evidence="1" type="ORF">CIL05_18885</name>
</gene>
<dbReference type="Proteomes" id="UP000218887">
    <property type="component" value="Unassembled WGS sequence"/>
</dbReference>
<reference evidence="1 2" key="1">
    <citation type="submission" date="2017-08" db="EMBL/GenBank/DDBJ databases">
        <title>Virgibacillus indicus sp. nov. and Virgibacillus profoundi sp. nov, two moderately halophilic bacteria isolated from marine sediment by using the Microfluidic Streak Plate.</title>
        <authorList>
            <person name="Xu B."/>
            <person name="Hu B."/>
            <person name="Wang J."/>
            <person name="Zhu Y."/>
            <person name="Huang L."/>
            <person name="Du W."/>
            <person name="Huang Y."/>
        </authorList>
    </citation>
    <scope>NUCLEOTIDE SEQUENCE [LARGE SCALE GENOMIC DNA]</scope>
    <source>
        <strain evidence="1 2">IO3-P3-H5</strain>
    </source>
</reference>
<organism evidence="1 2">
    <name type="scientific">Virgibacillus profundi</name>
    <dbReference type="NCBI Taxonomy" id="2024555"/>
    <lineage>
        <taxon>Bacteria</taxon>
        <taxon>Bacillati</taxon>
        <taxon>Bacillota</taxon>
        <taxon>Bacilli</taxon>
        <taxon>Bacillales</taxon>
        <taxon>Bacillaceae</taxon>
        <taxon>Virgibacillus</taxon>
    </lineage>
</organism>
<dbReference type="RefSeq" id="WP_095657103.1">
    <property type="nucleotide sequence ID" value="NZ_NPOA01000016.1"/>
</dbReference>
<dbReference type="AlphaFoldDB" id="A0A2A2I9Z3"/>
<comment type="caution">
    <text evidence="1">The sequence shown here is derived from an EMBL/GenBank/DDBJ whole genome shotgun (WGS) entry which is preliminary data.</text>
</comment>